<dbReference type="InterPro" id="IPR017439">
    <property type="entry name" value="Amidohydrolase"/>
</dbReference>
<dbReference type="RefSeq" id="WP_128564031.1">
    <property type="nucleotide sequence ID" value="NZ_BPQH01000032.1"/>
</dbReference>
<dbReference type="GO" id="GO:0016787">
    <property type="term" value="F:hydrolase activity"/>
    <property type="evidence" value="ECO:0007669"/>
    <property type="project" value="UniProtKB-KW"/>
</dbReference>
<dbReference type="Gene3D" id="3.40.630.10">
    <property type="entry name" value="Zn peptidases"/>
    <property type="match status" value="1"/>
</dbReference>
<dbReference type="NCBIfam" id="TIGR01891">
    <property type="entry name" value="amidohydrolases"/>
    <property type="match status" value="1"/>
</dbReference>
<dbReference type="InterPro" id="IPR002933">
    <property type="entry name" value="Peptidase_M20"/>
</dbReference>
<dbReference type="PIRSF" id="PIRSF005962">
    <property type="entry name" value="Pept_M20D_amidohydro"/>
    <property type="match status" value="1"/>
</dbReference>
<dbReference type="PANTHER" id="PTHR11014:SF63">
    <property type="entry name" value="METALLOPEPTIDASE, PUTATIVE (AFU_ORTHOLOGUE AFUA_6G09600)-RELATED"/>
    <property type="match status" value="1"/>
</dbReference>
<feature type="domain" description="Peptidase M20 dimerisation" evidence="2">
    <location>
        <begin position="195"/>
        <end position="291"/>
    </location>
</feature>
<dbReference type="EMBL" id="BPQH01000032">
    <property type="protein sequence ID" value="GJD53582.1"/>
    <property type="molecule type" value="Genomic_DNA"/>
</dbReference>
<keyword evidence="1 3" id="KW-0378">Hydrolase</keyword>
<dbReference type="InterPro" id="IPR036264">
    <property type="entry name" value="Bact_exopeptidase_dim_dom"/>
</dbReference>
<organism evidence="3 4">
    <name type="scientific">Methylobacterium crusticola</name>
    <dbReference type="NCBI Taxonomy" id="1697972"/>
    <lineage>
        <taxon>Bacteria</taxon>
        <taxon>Pseudomonadati</taxon>
        <taxon>Pseudomonadota</taxon>
        <taxon>Alphaproteobacteria</taxon>
        <taxon>Hyphomicrobiales</taxon>
        <taxon>Methylobacteriaceae</taxon>
        <taxon>Methylobacterium</taxon>
    </lineage>
</organism>
<dbReference type="Gene3D" id="3.30.70.360">
    <property type="match status" value="1"/>
</dbReference>
<comment type="caution">
    <text evidence="3">The sequence shown here is derived from an EMBL/GenBank/DDBJ whole genome shotgun (WGS) entry which is preliminary data.</text>
</comment>
<dbReference type="Pfam" id="PF01546">
    <property type="entry name" value="Peptidase_M20"/>
    <property type="match status" value="1"/>
</dbReference>
<name>A0ABQ4R872_9HYPH</name>
<gene>
    <name evidence="3" type="primary">hipO_5</name>
    <name evidence="3" type="ORF">OPKNFCMD_6359</name>
</gene>
<dbReference type="PANTHER" id="PTHR11014">
    <property type="entry name" value="PEPTIDASE M20 FAMILY MEMBER"/>
    <property type="match status" value="1"/>
</dbReference>
<dbReference type="SUPFAM" id="SSF53187">
    <property type="entry name" value="Zn-dependent exopeptidases"/>
    <property type="match status" value="1"/>
</dbReference>
<dbReference type="Pfam" id="PF07687">
    <property type="entry name" value="M20_dimer"/>
    <property type="match status" value="1"/>
</dbReference>
<evidence type="ECO:0000259" key="2">
    <source>
        <dbReference type="Pfam" id="PF07687"/>
    </source>
</evidence>
<accession>A0ABQ4R872</accession>
<evidence type="ECO:0000313" key="4">
    <source>
        <dbReference type="Proteomes" id="UP001055167"/>
    </source>
</evidence>
<dbReference type="SUPFAM" id="SSF55031">
    <property type="entry name" value="Bacterial exopeptidase dimerisation domain"/>
    <property type="match status" value="1"/>
</dbReference>
<dbReference type="InterPro" id="IPR011650">
    <property type="entry name" value="Peptidase_M20_dimer"/>
</dbReference>
<protein>
    <submittedName>
        <fullName evidence="3">Hippurate hydrolase</fullName>
    </submittedName>
</protein>
<proteinExistence type="predicted"/>
<sequence length="404" mass="42997">MTDIVTERSALRDALDTYKPELVEIRRTIHAHPEVGFEETRTAGLVAERLRAWGLEVSEGLGGTGVVATLTGTSSGNGSIGLRADMDALHIQETPGRLHGSAIPGKMHACGHDGHTTMLLGAARYLAEHRDSFAGDVVFIFQPAEEVLTGARRMIGEGLFEQHPVDAVYGMHNMPGLPAGEFHIRSGPFLAASDSWAVTFRGTGGHGGAGAHLAKDPTLSAAHFVLALQTIVSRNVPAIETAVVSVGSIEGGDPNSPNIIPTEVRLTGTARSYSASTRDLIERRLGEIADAQGLTFGCRSELDYRRLCPPLVGDADHVARSVAAASSLVGRGKVKTDPHLLTASEDFSFMLEARPGSFILIGNGVNQDGSFAPVHTPEYDFNDDILTLGAAYWVGLVQQELRPR</sequence>
<reference evidence="3" key="1">
    <citation type="journal article" date="2021" name="Front. Microbiol.">
        <title>Comprehensive Comparative Genomics and Phenotyping of Methylobacterium Species.</title>
        <authorList>
            <person name="Alessa O."/>
            <person name="Ogura Y."/>
            <person name="Fujitani Y."/>
            <person name="Takami H."/>
            <person name="Hayashi T."/>
            <person name="Sahin N."/>
            <person name="Tani A."/>
        </authorList>
    </citation>
    <scope>NUCLEOTIDE SEQUENCE</scope>
    <source>
        <strain evidence="3">KCTC 52305</strain>
    </source>
</reference>
<evidence type="ECO:0000313" key="3">
    <source>
        <dbReference type="EMBL" id="GJD53582.1"/>
    </source>
</evidence>
<dbReference type="Proteomes" id="UP001055167">
    <property type="component" value="Unassembled WGS sequence"/>
</dbReference>
<dbReference type="CDD" id="cd05666">
    <property type="entry name" value="M20_Acy1-like"/>
    <property type="match status" value="1"/>
</dbReference>
<evidence type="ECO:0000256" key="1">
    <source>
        <dbReference type="ARBA" id="ARBA00022801"/>
    </source>
</evidence>
<reference evidence="3" key="2">
    <citation type="submission" date="2021-08" db="EMBL/GenBank/DDBJ databases">
        <authorList>
            <person name="Tani A."/>
            <person name="Ola A."/>
            <person name="Ogura Y."/>
            <person name="Katsura K."/>
            <person name="Hayashi T."/>
        </authorList>
    </citation>
    <scope>NUCLEOTIDE SEQUENCE</scope>
    <source>
        <strain evidence="3">KCTC 52305</strain>
    </source>
</reference>
<keyword evidence="4" id="KW-1185">Reference proteome</keyword>